<feature type="transmembrane region" description="Helical" evidence="6">
    <location>
        <begin position="131"/>
        <end position="154"/>
    </location>
</feature>
<name>A0ABD0LHB2_9CAEN</name>
<dbReference type="AlphaFoldDB" id="A0ABD0LHB2"/>
<comment type="caution">
    <text evidence="7">The sequence shown here is derived from an EMBL/GenBank/DDBJ whole genome shotgun (WGS) entry which is preliminary data.</text>
</comment>
<sequence>MGDKPAKGDVEAGIADHTDVSAYIETSHHTENTHSHVRTFAVEENQRNTADNPHREGTSVAPILIRRVNSEELLPRPLKSMSQLVGLSYLTFLCCPLFGALSVNKSWKAKTKRNKGLLSSASDEARSACKCILTTVIFGGVLWTIGIVFIVLHATGVMV</sequence>
<dbReference type="GO" id="GO:0016020">
    <property type="term" value="C:membrane"/>
    <property type="evidence" value="ECO:0007669"/>
    <property type="project" value="UniProtKB-SubCell"/>
</dbReference>
<gene>
    <name evidence="7" type="ORF">BaRGS_00010013</name>
</gene>
<evidence type="ECO:0000313" key="8">
    <source>
        <dbReference type="Proteomes" id="UP001519460"/>
    </source>
</evidence>
<comment type="similarity">
    <text evidence="2">Belongs to the CD225/Dispanin family.</text>
</comment>
<dbReference type="Pfam" id="PF04505">
    <property type="entry name" value="CD225"/>
    <property type="match status" value="1"/>
</dbReference>
<evidence type="ECO:0000256" key="2">
    <source>
        <dbReference type="ARBA" id="ARBA00006843"/>
    </source>
</evidence>
<comment type="subcellular location">
    <subcellularLocation>
        <location evidence="1">Membrane</location>
    </subcellularLocation>
</comment>
<evidence type="ECO:0000256" key="1">
    <source>
        <dbReference type="ARBA" id="ARBA00004370"/>
    </source>
</evidence>
<protein>
    <submittedName>
        <fullName evidence="7">Uncharacterized protein</fullName>
    </submittedName>
</protein>
<evidence type="ECO:0000313" key="7">
    <source>
        <dbReference type="EMBL" id="KAK7498636.1"/>
    </source>
</evidence>
<feature type="transmembrane region" description="Helical" evidence="6">
    <location>
        <begin position="84"/>
        <end position="103"/>
    </location>
</feature>
<dbReference type="Proteomes" id="UP001519460">
    <property type="component" value="Unassembled WGS sequence"/>
</dbReference>
<organism evidence="7 8">
    <name type="scientific">Batillaria attramentaria</name>
    <dbReference type="NCBI Taxonomy" id="370345"/>
    <lineage>
        <taxon>Eukaryota</taxon>
        <taxon>Metazoa</taxon>
        <taxon>Spiralia</taxon>
        <taxon>Lophotrochozoa</taxon>
        <taxon>Mollusca</taxon>
        <taxon>Gastropoda</taxon>
        <taxon>Caenogastropoda</taxon>
        <taxon>Sorbeoconcha</taxon>
        <taxon>Cerithioidea</taxon>
        <taxon>Batillariidae</taxon>
        <taxon>Batillaria</taxon>
    </lineage>
</organism>
<evidence type="ECO:0000256" key="3">
    <source>
        <dbReference type="ARBA" id="ARBA00022692"/>
    </source>
</evidence>
<evidence type="ECO:0000256" key="4">
    <source>
        <dbReference type="ARBA" id="ARBA00022989"/>
    </source>
</evidence>
<keyword evidence="3 6" id="KW-0812">Transmembrane</keyword>
<evidence type="ECO:0000256" key="5">
    <source>
        <dbReference type="ARBA" id="ARBA00023136"/>
    </source>
</evidence>
<keyword evidence="8" id="KW-1185">Reference proteome</keyword>
<reference evidence="7 8" key="1">
    <citation type="journal article" date="2023" name="Sci. Data">
        <title>Genome assembly of the Korean intertidal mud-creeper Batillaria attramentaria.</title>
        <authorList>
            <person name="Patra A.K."/>
            <person name="Ho P.T."/>
            <person name="Jun S."/>
            <person name="Lee S.J."/>
            <person name="Kim Y."/>
            <person name="Won Y.J."/>
        </authorList>
    </citation>
    <scope>NUCLEOTIDE SEQUENCE [LARGE SCALE GENOMIC DNA]</scope>
    <source>
        <strain evidence="7">Wonlab-2016</strain>
    </source>
</reference>
<dbReference type="EMBL" id="JACVVK020000049">
    <property type="protein sequence ID" value="KAK7498636.1"/>
    <property type="molecule type" value="Genomic_DNA"/>
</dbReference>
<evidence type="ECO:0000256" key="6">
    <source>
        <dbReference type="SAM" id="Phobius"/>
    </source>
</evidence>
<keyword evidence="5 6" id="KW-0472">Membrane</keyword>
<accession>A0ABD0LHB2</accession>
<dbReference type="InterPro" id="IPR007593">
    <property type="entry name" value="CD225/Dispanin_fam"/>
</dbReference>
<proteinExistence type="inferred from homology"/>
<keyword evidence="4 6" id="KW-1133">Transmembrane helix</keyword>